<name>A0A0E9WZ54_ANGAN</name>
<organism evidence="1">
    <name type="scientific">Anguilla anguilla</name>
    <name type="common">European freshwater eel</name>
    <name type="synonym">Muraena anguilla</name>
    <dbReference type="NCBI Taxonomy" id="7936"/>
    <lineage>
        <taxon>Eukaryota</taxon>
        <taxon>Metazoa</taxon>
        <taxon>Chordata</taxon>
        <taxon>Craniata</taxon>
        <taxon>Vertebrata</taxon>
        <taxon>Euteleostomi</taxon>
        <taxon>Actinopterygii</taxon>
        <taxon>Neopterygii</taxon>
        <taxon>Teleostei</taxon>
        <taxon>Anguilliformes</taxon>
        <taxon>Anguillidae</taxon>
        <taxon>Anguilla</taxon>
    </lineage>
</organism>
<accession>A0A0E9WZ54</accession>
<protein>
    <submittedName>
        <fullName evidence="1">Uncharacterized protein</fullName>
    </submittedName>
</protein>
<dbReference type="AlphaFoldDB" id="A0A0E9WZ54"/>
<evidence type="ECO:0000313" key="1">
    <source>
        <dbReference type="EMBL" id="JAH94895.1"/>
    </source>
</evidence>
<reference evidence="1" key="2">
    <citation type="journal article" date="2015" name="Fish Shellfish Immunol.">
        <title>Early steps in the European eel (Anguilla anguilla)-Vibrio vulnificus interaction in the gills: Role of the RtxA13 toxin.</title>
        <authorList>
            <person name="Callol A."/>
            <person name="Pajuelo D."/>
            <person name="Ebbesson L."/>
            <person name="Teles M."/>
            <person name="MacKenzie S."/>
            <person name="Amaro C."/>
        </authorList>
    </citation>
    <scope>NUCLEOTIDE SEQUENCE</scope>
</reference>
<proteinExistence type="predicted"/>
<sequence>MSSGVTPACYFIFQNIFKNKLICGQIALGCLSSAPVVNAYQ</sequence>
<reference evidence="1" key="1">
    <citation type="submission" date="2014-11" db="EMBL/GenBank/DDBJ databases">
        <authorList>
            <person name="Amaro Gonzalez C."/>
        </authorList>
    </citation>
    <scope>NUCLEOTIDE SEQUENCE</scope>
</reference>
<dbReference type="EMBL" id="GBXM01013682">
    <property type="protein sequence ID" value="JAH94895.1"/>
    <property type="molecule type" value="Transcribed_RNA"/>
</dbReference>